<evidence type="ECO:0000259" key="3">
    <source>
        <dbReference type="Pfam" id="PF00889"/>
    </source>
</evidence>
<dbReference type="GO" id="GO:0070125">
    <property type="term" value="P:mitochondrial translational elongation"/>
    <property type="evidence" value="ECO:0007669"/>
    <property type="project" value="TreeGrafter"/>
</dbReference>
<dbReference type="InterPro" id="IPR018101">
    <property type="entry name" value="Transl_elong_Ts_CS"/>
</dbReference>
<comment type="caution">
    <text evidence="4">The sequence shown here is derived from an EMBL/GenBank/DDBJ whole genome shotgun (WGS) entry which is preliminary data.</text>
</comment>
<keyword evidence="1" id="KW-0251">Elongation factor</keyword>
<sequence length="376" mass="42018">AVKLCEDHDLGAQLTNIEILKTVCIGKAPPGRKSKLLLVKLKCNSPDSLTRCQQIVKGAPALRTSSNDATRKNMNSLLLTFEWLLVLCRKQHFFNIFIGIMKTLLHCFMDQLNVCNHQLVARNIVAEQWLHAQAQEQGWAKATKLQDRSTAQGLIGIAVNKERNVAAMIELNCETDFVARNARFQDLVTTITNHCLTEVMKRQTDRHMFLSLTEEELKGFLAPDGSTLADIIALNIGQIGENMKLRRGVGAFANPSVHMSCYTHPTVTGFCPSVMTGKFGALAFFKRTSEEAMPENWTMDTLGRQICQHIVGMNPSSIERKPDEKQLSPEESTVLLDQEFLVDPDVTVKEVLDACSVNVLDYVRFQCGMLFTGCKE</sequence>
<gene>
    <name evidence="4" type="ORF">QYM36_006561</name>
</gene>
<dbReference type="InterPro" id="IPR036402">
    <property type="entry name" value="EF-Ts_dimer_sf"/>
</dbReference>
<dbReference type="Pfam" id="PF00889">
    <property type="entry name" value="EF_TS"/>
    <property type="match status" value="1"/>
</dbReference>
<evidence type="ECO:0000313" key="5">
    <source>
        <dbReference type="Proteomes" id="UP001187531"/>
    </source>
</evidence>
<dbReference type="Gene3D" id="3.30.479.20">
    <property type="entry name" value="Elongation factor Ts, dimerisation domain"/>
    <property type="match status" value="2"/>
</dbReference>
<feature type="non-terminal residue" evidence="4">
    <location>
        <position position="1"/>
    </location>
</feature>
<accession>A0AA88I0L2</accession>
<feature type="domain" description="Translation elongation factor EFTs/EF1B dimerisation" evidence="3">
    <location>
        <begin position="166"/>
        <end position="321"/>
    </location>
</feature>
<dbReference type="SUPFAM" id="SSF54713">
    <property type="entry name" value="Elongation factor Ts (EF-Ts), dimerisation domain"/>
    <property type="match status" value="1"/>
</dbReference>
<name>A0AA88I0L2_ARTSF</name>
<evidence type="ECO:0000256" key="2">
    <source>
        <dbReference type="ARBA" id="ARBA00022917"/>
    </source>
</evidence>
<dbReference type="PANTHER" id="PTHR11741:SF0">
    <property type="entry name" value="ELONGATION FACTOR TS, MITOCHONDRIAL"/>
    <property type="match status" value="1"/>
</dbReference>
<dbReference type="GO" id="GO:0003746">
    <property type="term" value="F:translation elongation factor activity"/>
    <property type="evidence" value="ECO:0007669"/>
    <property type="project" value="UniProtKB-KW"/>
</dbReference>
<evidence type="ECO:0000256" key="1">
    <source>
        <dbReference type="ARBA" id="ARBA00022768"/>
    </source>
</evidence>
<dbReference type="InterPro" id="IPR001816">
    <property type="entry name" value="Transl_elong_EFTs/EF1B"/>
</dbReference>
<dbReference type="InterPro" id="IPR014039">
    <property type="entry name" value="Transl_elong_EFTs/EF1B_dimer"/>
</dbReference>
<dbReference type="PROSITE" id="PS01127">
    <property type="entry name" value="EF_TS_2"/>
    <property type="match status" value="1"/>
</dbReference>
<keyword evidence="5" id="KW-1185">Reference proteome</keyword>
<protein>
    <recommendedName>
        <fullName evidence="3">Translation elongation factor EFTs/EF1B dimerisation domain-containing protein</fullName>
    </recommendedName>
</protein>
<dbReference type="Proteomes" id="UP001187531">
    <property type="component" value="Unassembled WGS sequence"/>
</dbReference>
<dbReference type="AlphaFoldDB" id="A0AA88I0L2"/>
<evidence type="ECO:0000313" key="4">
    <source>
        <dbReference type="EMBL" id="KAK2717801.1"/>
    </source>
</evidence>
<organism evidence="4 5">
    <name type="scientific">Artemia franciscana</name>
    <name type="common">Brine shrimp</name>
    <name type="synonym">Artemia sanfranciscana</name>
    <dbReference type="NCBI Taxonomy" id="6661"/>
    <lineage>
        <taxon>Eukaryota</taxon>
        <taxon>Metazoa</taxon>
        <taxon>Ecdysozoa</taxon>
        <taxon>Arthropoda</taxon>
        <taxon>Crustacea</taxon>
        <taxon>Branchiopoda</taxon>
        <taxon>Anostraca</taxon>
        <taxon>Artemiidae</taxon>
        <taxon>Artemia</taxon>
    </lineage>
</organism>
<dbReference type="HAMAP" id="MF_00050">
    <property type="entry name" value="EF_Ts"/>
    <property type="match status" value="1"/>
</dbReference>
<dbReference type="EMBL" id="JAVRJZ010000010">
    <property type="protein sequence ID" value="KAK2717801.1"/>
    <property type="molecule type" value="Genomic_DNA"/>
</dbReference>
<keyword evidence="2" id="KW-0648">Protein biosynthesis</keyword>
<reference evidence="4" key="1">
    <citation type="submission" date="2023-07" db="EMBL/GenBank/DDBJ databases">
        <title>Chromosome-level genome assembly of Artemia franciscana.</title>
        <authorList>
            <person name="Jo E."/>
        </authorList>
    </citation>
    <scope>NUCLEOTIDE SEQUENCE</scope>
    <source>
        <tissue evidence="4">Whole body</tissue>
    </source>
</reference>
<proteinExistence type="inferred from homology"/>
<dbReference type="GO" id="GO:0005739">
    <property type="term" value="C:mitochondrion"/>
    <property type="evidence" value="ECO:0007669"/>
    <property type="project" value="GOC"/>
</dbReference>
<dbReference type="PANTHER" id="PTHR11741">
    <property type="entry name" value="ELONGATION FACTOR TS"/>
    <property type="match status" value="1"/>
</dbReference>